<keyword evidence="1" id="KW-0812">Transmembrane</keyword>
<keyword evidence="1" id="KW-0472">Membrane</keyword>
<keyword evidence="1" id="KW-1133">Transmembrane helix</keyword>
<evidence type="ECO:0000313" key="3">
    <source>
        <dbReference type="Proteomes" id="UP001201812"/>
    </source>
</evidence>
<gene>
    <name evidence="2" type="ORF">DdX_06691</name>
</gene>
<dbReference type="InterPro" id="IPR019425">
    <property type="entry name" value="7TM_GPCR_serpentine_rcpt_Srt"/>
</dbReference>
<feature type="transmembrane region" description="Helical" evidence="1">
    <location>
        <begin position="68"/>
        <end position="94"/>
    </location>
</feature>
<protein>
    <submittedName>
        <fullName evidence="2">Serpentine type 7TM GPCR chemoreceptor srt domain-containing protein</fullName>
    </submittedName>
</protein>
<dbReference type="SUPFAM" id="SSF81321">
    <property type="entry name" value="Family A G protein-coupled receptor-like"/>
    <property type="match status" value="1"/>
</dbReference>
<evidence type="ECO:0000256" key="1">
    <source>
        <dbReference type="SAM" id="Phobius"/>
    </source>
</evidence>
<accession>A0AAD4N605</accession>
<evidence type="ECO:0000313" key="2">
    <source>
        <dbReference type="EMBL" id="KAI1718271.1"/>
    </source>
</evidence>
<keyword evidence="3" id="KW-1185">Reference proteome</keyword>
<feature type="transmembrane region" description="Helical" evidence="1">
    <location>
        <begin position="201"/>
        <end position="225"/>
    </location>
</feature>
<feature type="transmembrane region" description="Helical" evidence="1">
    <location>
        <begin position="152"/>
        <end position="181"/>
    </location>
</feature>
<feature type="transmembrane region" description="Helical" evidence="1">
    <location>
        <begin position="245"/>
        <end position="263"/>
    </location>
</feature>
<sequence length="365" mass="41791">MELWLFRHEEFKQLYNCSYDIDQIPLEARSHPTVGYSLIVLTLIFEIAYIPCIWAIYKHMRKSSCYKLMFYIGVCDIMCMPIIGILTGYFAISGAVYCSHPTLMYIVGNIGPELWYAESFVAVLLALNRCLDLNYPKFAERIFGGTRTWKILIVPTLYAILIGIFFKTPVFNGVLCSWFFNPHIGYLDDPESKYTSIMHPIHNWSISFSLAALYGTFSLTLSCKLQNRYMGPGVVLNLNKMQKKLFLQVLLVSFIHCFAAVMYDLMQFVHVTQAWTISAQFACIEELPPNWHCVLLNGKGFGYFGSRVIKPKTLAEDSALCWLWIDLVLLCGAQKRLQGQAERREVICLPGYFPLPCLFSLQSEG</sequence>
<dbReference type="Pfam" id="PF10321">
    <property type="entry name" value="7TM_GPCR_Srt"/>
    <property type="match status" value="1"/>
</dbReference>
<reference evidence="2" key="1">
    <citation type="submission" date="2022-01" db="EMBL/GenBank/DDBJ databases">
        <title>Genome Sequence Resource for Two Populations of Ditylenchus destructor, the Migratory Endoparasitic Phytonematode.</title>
        <authorList>
            <person name="Zhang H."/>
            <person name="Lin R."/>
            <person name="Xie B."/>
        </authorList>
    </citation>
    <scope>NUCLEOTIDE SEQUENCE</scope>
    <source>
        <strain evidence="2">BazhouSP</strain>
    </source>
</reference>
<dbReference type="PANTHER" id="PTHR23021">
    <property type="entry name" value="SERPENTINE RECEPTOR, CLASS T"/>
    <property type="match status" value="1"/>
</dbReference>
<comment type="caution">
    <text evidence="2">The sequence shown here is derived from an EMBL/GenBank/DDBJ whole genome shotgun (WGS) entry which is preliminary data.</text>
</comment>
<dbReference type="AlphaFoldDB" id="A0AAD4N605"/>
<name>A0AAD4N605_9BILA</name>
<dbReference type="EMBL" id="JAKKPZ010000008">
    <property type="protein sequence ID" value="KAI1718271.1"/>
    <property type="molecule type" value="Genomic_DNA"/>
</dbReference>
<proteinExistence type="predicted"/>
<dbReference type="PANTHER" id="PTHR23021:SF37">
    <property type="entry name" value="SERPENTINE RECEPTOR, CLASS T"/>
    <property type="match status" value="1"/>
</dbReference>
<feature type="transmembrane region" description="Helical" evidence="1">
    <location>
        <begin position="114"/>
        <end position="131"/>
    </location>
</feature>
<organism evidence="2 3">
    <name type="scientific">Ditylenchus destructor</name>
    <dbReference type="NCBI Taxonomy" id="166010"/>
    <lineage>
        <taxon>Eukaryota</taxon>
        <taxon>Metazoa</taxon>
        <taxon>Ecdysozoa</taxon>
        <taxon>Nematoda</taxon>
        <taxon>Chromadorea</taxon>
        <taxon>Rhabditida</taxon>
        <taxon>Tylenchina</taxon>
        <taxon>Tylenchomorpha</taxon>
        <taxon>Sphaerularioidea</taxon>
        <taxon>Anguinidae</taxon>
        <taxon>Anguininae</taxon>
        <taxon>Ditylenchus</taxon>
    </lineage>
</organism>
<dbReference type="Gene3D" id="1.20.1070.10">
    <property type="entry name" value="Rhodopsin 7-helix transmembrane proteins"/>
    <property type="match status" value="1"/>
</dbReference>
<dbReference type="Proteomes" id="UP001201812">
    <property type="component" value="Unassembled WGS sequence"/>
</dbReference>
<feature type="transmembrane region" description="Helical" evidence="1">
    <location>
        <begin position="34"/>
        <end position="56"/>
    </location>
</feature>